<dbReference type="PROSITE" id="PS50013">
    <property type="entry name" value="CHROMO_2"/>
    <property type="match status" value="1"/>
</dbReference>
<dbReference type="GO" id="GO:0005634">
    <property type="term" value="C:nucleus"/>
    <property type="evidence" value="ECO:0007669"/>
    <property type="project" value="UniProtKB-SubCell"/>
</dbReference>
<dbReference type="InterPro" id="IPR000953">
    <property type="entry name" value="Chromo/chromo_shadow_dom"/>
</dbReference>
<evidence type="ECO:0000256" key="2">
    <source>
        <dbReference type="ARBA" id="ARBA00023242"/>
    </source>
</evidence>
<dbReference type="InterPro" id="IPR023780">
    <property type="entry name" value="Chromo_domain"/>
</dbReference>
<dbReference type="STRING" id="1561998.A0A1I7T7G9"/>
<keyword evidence="2" id="KW-0539">Nucleus</keyword>
<feature type="compositionally biased region" description="Acidic residues" evidence="3">
    <location>
        <begin position="1"/>
        <end position="10"/>
    </location>
</feature>
<evidence type="ECO:0000256" key="1">
    <source>
        <dbReference type="ARBA" id="ARBA00004123"/>
    </source>
</evidence>
<dbReference type="AlphaFoldDB" id="A0A1I7T7G9"/>
<evidence type="ECO:0000313" key="5">
    <source>
        <dbReference type="Proteomes" id="UP000095282"/>
    </source>
</evidence>
<protein>
    <submittedName>
        <fullName evidence="6">Chromo domain-containing protein</fullName>
    </submittedName>
</protein>
<reference evidence="6" key="1">
    <citation type="submission" date="2016-11" db="UniProtKB">
        <authorList>
            <consortium name="WormBaseParasite"/>
        </authorList>
    </citation>
    <scope>IDENTIFICATION</scope>
</reference>
<accession>A0A1I7T7G9</accession>
<feature type="compositionally biased region" description="Basic and acidic residues" evidence="3">
    <location>
        <begin position="11"/>
        <end position="24"/>
    </location>
</feature>
<dbReference type="CDD" id="cd00024">
    <property type="entry name" value="CD_CSD"/>
    <property type="match status" value="1"/>
</dbReference>
<dbReference type="eggNOG" id="KOG1911">
    <property type="taxonomic scope" value="Eukaryota"/>
</dbReference>
<feature type="region of interest" description="Disordered" evidence="3">
    <location>
        <begin position="1"/>
        <end position="24"/>
    </location>
</feature>
<proteinExistence type="predicted"/>
<organism evidence="5 6">
    <name type="scientific">Caenorhabditis tropicalis</name>
    <dbReference type="NCBI Taxonomy" id="1561998"/>
    <lineage>
        <taxon>Eukaryota</taxon>
        <taxon>Metazoa</taxon>
        <taxon>Ecdysozoa</taxon>
        <taxon>Nematoda</taxon>
        <taxon>Chromadorea</taxon>
        <taxon>Rhabditida</taxon>
        <taxon>Rhabditina</taxon>
        <taxon>Rhabditomorpha</taxon>
        <taxon>Rhabditoidea</taxon>
        <taxon>Rhabditidae</taxon>
        <taxon>Peloderinae</taxon>
        <taxon>Caenorhabditis</taxon>
    </lineage>
</organism>
<evidence type="ECO:0000256" key="3">
    <source>
        <dbReference type="SAM" id="MobiDB-lite"/>
    </source>
</evidence>
<dbReference type="PROSITE" id="PS00598">
    <property type="entry name" value="CHROMO_1"/>
    <property type="match status" value="1"/>
</dbReference>
<dbReference type="InterPro" id="IPR023779">
    <property type="entry name" value="Chromodomain_CS"/>
</dbReference>
<dbReference type="Gene3D" id="2.40.50.40">
    <property type="match status" value="1"/>
</dbReference>
<dbReference type="SUPFAM" id="SSF54160">
    <property type="entry name" value="Chromo domain-like"/>
    <property type="match status" value="1"/>
</dbReference>
<evidence type="ECO:0000259" key="4">
    <source>
        <dbReference type="PROSITE" id="PS50013"/>
    </source>
</evidence>
<sequence>MNDTSDDDASDTVREPAAKEGKSDDIFEIESILAHTVTDDCLLLKVRWAGYGPEEDTWEPEDDLKECAAEVVKEYYQKMKVNDKTELIELLQKQIKRSNRKPKKREKSRSEDDSDEDDESPAHSNKNKKRKKYVSRQATAIVSKVPTKAALKSYEASTSGPNTPNNAKKAAMNIRDTRWGEESDGSDDEVPPQVSDIDKMRIKIKSMPPREPESVEPKRSSLKPATSTAEETIDRKERLSPQPGCSNSNYPPKKKPILDIFGRCRAVNLPEVGEEEKTAWTVDGIVRHTDQYNVQIKVILMTNVSTGEKKIVDAKDAFKLDGWALTKYLLDRCEF</sequence>
<feature type="compositionally biased region" description="Basic residues" evidence="3">
    <location>
        <begin position="125"/>
        <end position="134"/>
    </location>
</feature>
<name>A0A1I7T7G9_9PELO</name>
<feature type="region of interest" description="Disordered" evidence="3">
    <location>
        <begin position="94"/>
        <end position="252"/>
    </location>
</feature>
<dbReference type="InterPro" id="IPR016197">
    <property type="entry name" value="Chromo-like_dom_sf"/>
</dbReference>
<dbReference type="WBParaSite" id="Csp11.Scaffold531.g3159.t1">
    <property type="protein sequence ID" value="Csp11.Scaffold531.g3159.t1"/>
    <property type="gene ID" value="Csp11.Scaffold531.g3159"/>
</dbReference>
<dbReference type="Proteomes" id="UP000095282">
    <property type="component" value="Unplaced"/>
</dbReference>
<dbReference type="SMART" id="SM00298">
    <property type="entry name" value="CHROMO"/>
    <property type="match status" value="1"/>
</dbReference>
<feature type="compositionally biased region" description="Polar residues" evidence="3">
    <location>
        <begin position="155"/>
        <end position="166"/>
    </location>
</feature>
<keyword evidence="5" id="KW-1185">Reference proteome</keyword>
<feature type="compositionally biased region" description="Basic residues" evidence="3">
    <location>
        <begin position="94"/>
        <end position="107"/>
    </location>
</feature>
<feature type="compositionally biased region" description="Basic and acidic residues" evidence="3">
    <location>
        <begin position="208"/>
        <end position="219"/>
    </location>
</feature>
<dbReference type="Pfam" id="PF00385">
    <property type="entry name" value="Chromo"/>
    <property type="match status" value="1"/>
</dbReference>
<comment type="subcellular location">
    <subcellularLocation>
        <location evidence="1">Nucleus</location>
    </subcellularLocation>
</comment>
<evidence type="ECO:0000313" key="6">
    <source>
        <dbReference type="WBParaSite" id="Csp11.Scaffold531.g3159.t1"/>
    </source>
</evidence>
<feature type="domain" description="Chromo" evidence="4">
    <location>
        <begin position="27"/>
        <end position="87"/>
    </location>
</feature>